<evidence type="ECO:0000313" key="2">
    <source>
        <dbReference type="EMBL" id="KAJ6806362.1"/>
    </source>
</evidence>
<proteinExistence type="predicted"/>
<keyword evidence="1" id="KW-0812">Transmembrane</keyword>
<accession>A0AAX6EQB1</accession>
<protein>
    <submittedName>
        <fullName evidence="2">Uncharacterized protein</fullName>
    </submittedName>
</protein>
<name>A0AAX6EQB1_IRIPA</name>
<evidence type="ECO:0000256" key="1">
    <source>
        <dbReference type="SAM" id="Phobius"/>
    </source>
</evidence>
<organism evidence="2 3">
    <name type="scientific">Iris pallida</name>
    <name type="common">Sweet iris</name>
    <dbReference type="NCBI Taxonomy" id="29817"/>
    <lineage>
        <taxon>Eukaryota</taxon>
        <taxon>Viridiplantae</taxon>
        <taxon>Streptophyta</taxon>
        <taxon>Embryophyta</taxon>
        <taxon>Tracheophyta</taxon>
        <taxon>Spermatophyta</taxon>
        <taxon>Magnoliopsida</taxon>
        <taxon>Liliopsida</taxon>
        <taxon>Asparagales</taxon>
        <taxon>Iridaceae</taxon>
        <taxon>Iridoideae</taxon>
        <taxon>Irideae</taxon>
        <taxon>Iris</taxon>
    </lineage>
</organism>
<evidence type="ECO:0000313" key="3">
    <source>
        <dbReference type="Proteomes" id="UP001140949"/>
    </source>
</evidence>
<comment type="caution">
    <text evidence="2">The sequence shown here is derived from an EMBL/GenBank/DDBJ whole genome shotgun (WGS) entry which is preliminary data.</text>
</comment>
<dbReference type="EMBL" id="JANAVB010034618">
    <property type="protein sequence ID" value="KAJ6806362.1"/>
    <property type="molecule type" value="Genomic_DNA"/>
</dbReference>
<keyword evidence="1" id="KW-1133">Transmembrane helix</keyword>
<sequence length="49" mass="5982">MQYYSRASKARQVSLRPHGACDCIGYCSLYFIYFRRLYFGYLLLYIYFT</sequence>
<gene>
    <name evidence="2" type="ORF">M6B38_175170</name>
</gene>
<dbReference type="AlphaFoldDB" id="A0AAX6EQB1"/>
<feature type="transmembrane region" description="Helical" evidence="1">
    <location>
        <begin position="21"/>
        <end position="48"/>
    </location>
</feature>
<dbReference type="Proteomes" id="UP001140949">
    <property type="component" value="Unassembled WGS sequence"/>
</dbReference>
<reference evidence="2" key="1">
    <citation type="journal article" date="2023" name="GigaByte">
        <title>Genome assembly of the bearded iris, Iris pallida Lam.</title>
        <authorList>
            <person name="Bruccoleri R.E."/>
            <person name="Oakeley E.J."/>
            <person name="Faust A.M.E."/>
            <person name="Altorfer M."/>
            <person name="Dessus-Babus S."/>
            <person name="Burckhardt D."/>
            <person name="Oertli M."/>
            <person name="Naumann U."/>
            <person name="Petersen F."/>
            <person name="Wong J."/>
        </authorList>
    </citation>
    <scope>NUCLEOTIDE SEQUENCE</scope>
    <source>
        <strain evidence="2">GSM-AAB239-AS_SAM_17_03QT</strain>
    </source>
</reference>
<reference evidence="2" key="2">
    <citation type="submission" date="2023-04" db="EMBL/GenBank/DDBJ databases">
        <authorList>
            <person name="Bruccoleri R.E."/>
            <person name="Oakeley E.J."/>
            <person name="Faust A.-M."/>
            <person name="Dessus-Babus S."/>
            <person name="Altorfer M."/>
            <person name="Burckhardt D."/>
            <person name="Oertli M."/>
            <person name="Naumann U."/>
            <person name="Petersen F."/>
            <person name="Wong J."/>
        </authorList>
    </citation>
    <scope>NUCLEOTIDE SEQUENCE</scope>
    <source>
        <strain evidence="2">GSM-AAB239-AS_SAM_17_03QT</strain>
        <tissue evidence="2">Leaf</tissue>
    </source>
</reference>
<keyword evidence="1" id="KW-0472">Membrane</keyword>
<keyword evidence="3" id="KW-1185">Reference proteome</keyword>